<dbReference type="Gene3D" id="3.40.50.150">
    <property type="entry name" value="Vaccinia Virus protein VP39"/>
    <property type="match status" value="1"/>
</dbReference>
<comment type="caution">
    <text evidence="3">The sequence shown here is derived from an EMBL/GenBank/DDBJ whole genome shotgun (WGS) entry which is preliminary data.</text>
</comment>
<proteinExistence type="predicted"/>
<dbReference type="GO" id="GO:0008757">
    <property type="term" value="F:S-adenosylmethionine-dependent methyltransferase activity"/>
    <property type="evidence" value="ECO:0007669"/>
    <property type="project" value="InterPro"/>
</dbReference>
<dbReference type="CDD" id="cd02440">
    <property type="entry name" value="AdoMet_MTases"/>
    <property type="match status" value="1"/>
</dbReference>
<keyword evidence="4" id="KW-1185">Reference proteome</keyword>
<dbReference type="AlphaFoldDB" id="A0A9W6C268"/>
<dbReference type="InterPro" id="IPR034660">
    <property type="entry name" value="DinB/YfiT-like"/>
</dbReference>
<accession>A0A9W6C268</accession>
<evidence type="ECO:0000313" key="4">
    <source>
        <dbReference type="Proteomes" id="UP001165080"/>
    </source>
</evidence>
<dbReference type="SUPFAM" id="SSF109854">
    <property type="entry name" value="DinB/YfiT-like putative metalloenzymes"/>
    <property type="match status" value="1"/>
</dbReference>
<reference evidence="3 4" key="1">
    <citation type="journal article" date="2023" name="Commun. Biol.">
        <title>Reorganization of the ancestral sex-determining regions during the evolution of trioecy in Pleodorina starrii.</title>
        <authorList>
            <person name="Takahashi K."/>
            <person name="Suzuki S."/>
            <person name="Kawai-Toyooka H."/>
            <person name="Yamamoto K."/>
            <person name="Hamaji T."/>
            <person name="Ootsuki R."/>
            <person name="Yamaguchi H."/>
            <person name="Kawachi M."/>
            <person name="Higashiyama T."/>
            <person name="Nozaki H."/>
        </authorList>
    </citation>
    <scope>NUCLEOTIDE SEQUENCE [LARGE SCALE GENOMIC DNA]</scope>
    <source>
        <strain evidence="3 4">NIES-4479</strain>
    </source>
</reference>
<dbReference type="InterPro" id="IPR013216">
    <property type="entry name" value="Methyltransf_11"/>
</dbReference>
<name>A0A9W6C268_9CHLO</name>
<dbReference type="EMBL" id="BRXU01000066">
    <property type="protein sequence ID" value="GLC62528.1"/>
    <property type="molecule type" value="Genomic_DNA"/>
</dbReference>
<evidence type="ECO:0000259" key="2">
    <source>
        <dbReference type="Pfam" id="PF12867"/>
    </source>
</evidence>
<evidence type="ECO:0000259" key="1">
    <source>
        <dbReference type="Pfam" id="PF08241"/>
    </source>
</evidence>
<dbReference type="Pfam" id="PF12867">
    <property type="entry name" value="DinB_2"/>
    <property type="match status" value="1"/>
</dbReference>
<sequence>MPRMSALEASFCRSAPWGLVARRMVPWATQGFPVTGDVLEIGGGSGAMAEAIARAHPRVRLTMTDADPVMVEAAQDRLAGHPLVQARQADATRLPFEDESFDTILSFLMLHHVIEWEHAVTEAARVLRPGGAFVGYDLLASPMASLRHHFQEQPMNSAPITPGTIHEELERVRADFHALVTEATPADVHRLSSGTRWTNGQLLFHMFFGYLIVRRLLPLVRLMGRLPEPVSRTFARVLEAGTRLFHLINYFSDRGAARVIHGPRLIRWFDRTVEVLQAQLETEAAAALARGMHMPVSWDPYFRDWMSLAEIYHYGTQHYDHHRQQLTIGRPS</sequence>
<dbReference type="InterPro" id="IPR024775">
    <property type="entry name" value="DinB-like"/>
</dbReference>
<gene>
    <name evidence="3" type="primary">PLESTB003655</name>
    <name evidence="3" type="ORF">PLESTB_001909500</name>
</gene>
<dbReference type="Pfam" id="PF08241">
    <property type="entry name" value="Methyltransf_11"/>
    <property type="match status" value="1"/>
</dbReference>
<dbReference type="SUPFAM" id="SSF53335">
    <property type="entry name" value="S-adenosyl-L-methionine-dependent methyltransferases"/>
    <property type="match status" value="1"/>
</dbReference>
<feature type="domain" description="DinB-like" evidence="2">
    <location>
        <begin position="168"/>
        <end position="326"/>
    </location>
</feature>
<dbReference type="Proteomes" id="UP001165080">
    <property type="component" value="Unassembled WGS sequence"/>
</dbReference>
<organism evidence="3 4">
    <name type="scientific">Pleodorina starrii</name>
    <dbReference type="NCBI Taxonomy" id="330485"/>
    <lineage>
        <taxon>Eukaryota</taxon>
        <taxon>Viridiplantae</taxon>
        <taxon>Chlorophyta</taxon>
        <taxon>core chlorophytes</taxon>
        <taxon>Chlorophyceae</taxon>
        <taxon>CS clade</taxon>
        <taxon>Chlamydomonadales</taxon>
        <taxon>Volvocaceae</taxon>
        <taxon>Pleodorina</taxon>
    </lineage>
</organism>
<dbReference type="InterPro" id="IPR029063">
    <property type="entry name" value="SAM-dependent_MTases_sf"/>
</dbReference>
<evidence type="ECO:0000313" key="3">
    <source>
        <dbReference type="EMBL" id="GLC62528.1"/>
    </source>
</evidence>
<dbReference type="PANTHER" id="PTHR43591">
    <property type="entry name" value="METHYLTRANSFERASE"/>
    <property type="match status" value="1"/>
</dbReference>
<protein>
    <recommendedName>
        <fullName evidence="5">Methyltransferase type 11</fullName>
    </recommendedName>
</protein>
<evidence type="ECO:0008006" key="5">
    <source>
        <dbReference type="Google" id="ProtNLM"/>
    </source>
</evidence>
<feature type="domain" description="Methyltransferase type 11" evidence="1">
    <location>
        <begin position="39"/>
        <end position="134"/>
    </location>
</feature>